<comment type="caution">
    <text evidence="1">The sequence shown here is derived from an EMBL/GenBank/DDBJ whole genome shotgun (WGS) entry which is preliminary data.</text>
</comment>
<dbReference type="EMBL" id="JAZDQU010000002">
    <property type="protein sequence ID" value="MEE1885235.1"/>
    <property type="molecule type" value="Genomic_DNA"/>
</dbReference>
<protein>
    <submittedName>
        <fullName evidence="1">DUF5522 domain-containing protein</fullName>
    </submittedName>
</protein>
<keyword evidence="2" id="KW-1185">Reference proteome</keyword>
<dbReference type="RefSeq" id="WP_330146135.1">
    <property type="nucleotide sequence ID" value="NZ_JAZDQU010000002.1"/>
</dbReference>
<sequence>MNHPQIVEGEDYYFNEQGLMVFTAQHHLKRGYCCKNGCLNCPWKFKKKQSKINADD</sequence>
<dbReference type="Pfam" id="PF17653">
    <property type="entry name" value="DUF5522"/>
    <property type="match status" value="1"/>
</dbReference>
<dbReference type="Proteomes" id="UP001337681">
    <property type="component" value="Unassembled WGS sequence"/>
</dbReference>
<proteinExistence type="predicted"/>
<accession>A0ABU7H255</accession>
<evidence type="ECO:0000313" key="2">
    <source>
        <dbReference type="Proteomes" id="UP001337681"/>
    </source>
</evidence>
<organism evidence="1 2">
    <name type="scientific">Pedobacter flavus</name>
    <dbReference type="NCBI Taxonomy" id="3113906"/>
    <lineage>
        <taxon>Bacteria</taxon>
        <taxon>Pseudomonadati</taxon>
        <taxon>Bacteroidota</taxon>
        <taxon>Sphingobacteriia</taxon>
        <taxon>Sphingobacteriales</taxon>
        <taxon>Sphingobacteriaceae</taxon>
        <taxon>Pedobacter</taxon>
    </lineage>
</organism>
<dbReference type="InterPro" id="IPR040807">
    <property type="entry name" value="DUF5522"/>
</dbReference>
<reference evidence="1 2" key="1">
    <citation type="submission" date="2024-01" db="EMBL/GenBank/DDBJ databases">
        <title>Pedobacter sp. nov., isolated from oil-contaminated soil.</title>
        <authorList>
            <person name="Le N.T.T."/>
        </authorList>
    </citation>
    <scope>NUCLEOTIDE SEQUENCE [LARGE SCALE GENOMIC DNA]</scope>
    <source>
        <strain evidence="1 2">VNH31</strain>
    </source>
</reference>
<evidence type="ECO:0000313" key="1">
    <source>
        <dbReference type="EMBL" id="MEE1885235.1"/>
    </source>
</evidence>
<gene>
    <name evidence="1" type="ORF">VRU49_07365</name>
</gene>
<name>A0ABU7H255_9SPHI</name>